<reference evidence="14" key="1">
    <citation type="submission" date="2023-03" db="EMBL/GenBank/DDBJ databases">
        <title>Mating type loci evolution in Malassezia.</title>
        <authorList>
            <person name="Coelho M.A."/>
        </authorList>
    </citation>
    <scope>NUCLEOTIDE SEQUENCE</scope>
    <source>
        <strain evidence="14">CBS 14135</strain>
    </source>
</reference>
<keyword evidence="8" id="KW-0496">Mitochondrion</keyword>
<keyword evidence="10 13" id="KW-0472">Membrane</keyword>
<evidence type="ECO:0000256" key="8">
    <source>
        <dbReference type="ARBA" id="ARBA00023128"/>
    </source>
</evidence>
<feature type="region of interest" description="Disordered" evidence="12">
    <location>
        <begin position="251"/>
        <end position="273"/>
    </location>
</feature>
<feature type="transmembrane region" description="Helical" evidence="13">
    <location>
        <begin position="786"/>
        <end position="807"/>
    </location>
</feature>
<evidence type="ECO:0000256" key="10">
    <source>
        <dbReference type="ARBA" id="ARBA00023136"/>
    </source>
</evidence>
<dbReference type="PANTHER" id="PTHR43448">
    <property type="entry name" value="PROTOHEME IX FARNESYLTRANSFERASE, MITOCHONDRIAL"/>
    <property type="match status" value="1"/>
</dbReference>
<dbReference type="GO" id="GO:0031966">
    <property type="term" value="C:mitochondrial membrane"/>
    <property type="evidence" value="ECO:0007669"/>
    <property type="project" value="UniProtKB-SubCell"/>
</dbReference>
<evidence type="ECO:0000256" key="12">
    <source>
        <dbReference type="SAM" id="MobiDB-lite"/>
    </source>
</evidence>
<keyword evidence="15" id="KW-1185">Reference proteome</keyword>
<comment type="subcellular location">
    <subcellularLocation>
        <location evidence="1">Mitochondrion membrane</location>
        <topology evidence="1">Multi-pass membrane protein</topology>
    </subcellularLocation>
</comment>
<dbReference type="GO" id="GO:0008495">
    <property type="term" value="F:protoheme IX farnesyltransferase activity"/>
    <property type="evidence" value="ECO:0007669"/>
    <property type="project" value="InterPro"/>
</dbReference>
<dbReference type="FunFam" id="1.10.357.140:FF:000004">
    <property type="entry name" value="Protoheme IX farnesyltransferase, mitochondrial"/>
    <property type="match status" value="1"/>
</dbReference>
<dbReference type="Proteomes" id="UP001216638">
    <property type="component" value="Chromosome 3"/>
</dbReference>
<feature type="transmembrane region" description="Helical" evidence="13">
    <location>
        <begin position="761"/>
        <end position="780"/>
    </location>
</feature>
<dbReference type="InterPro" id="IPR000537">
    <property type="entry name" value="UbiA_prenyltransferase"/>
</dbReference>
<evidence type="ECO:0000256" key="9">
    <source>
        <dbReference type="ARBA" id="ARBA00023133"/>
    </source>
</evidence>
<organism evidence="14 15">
    <name type="scientific">Malassezia brasiliensis</name>
    <dbReference type="NCBI Taxonomy" id="1821822"/>
    <lineage>
        <taxon>Eukaryota</taxon>
        <taxon>Fungi</taxon>
        <taxon>Dikarya</taxon>
        <taxon>Basidiomycota</taxon>
        <taxon>Ustilaginomycotina</taxon>
        <taxon>Malasseziomycetes</taxon>
        <taxon>Malasseziales</taxon>
        <taxon>Malasseziaceae</taxon>
        <taxon>Malassezia</taxon>
    </lineage>
</organism>
<evidence type="ECO:0000256" key="3">
    <source>
        <dbReference type="ARBA" id="ARBA00016335"/>
    </source>
</evidence>
<evidence type="ECO:0000313" key="14">
    <source>
        <dbReference type="EMBL" id="WFC95786.1"/>
    </source>
</evidence>
<evidence type="ECO:0000256" key="5">
    <source>
        <dbReference type="ARBA" id="ARBA00022692"/>
    </source>
</evidence>
<comment type="similarity">
    <text evidence="2">Belongs to the UbiA prenyltransferase family.</text>
</comment>
<dbReference type="InterPro" id="IPR030470">
    <property type="entry name" value="UbiA_prenylTrfase_CS"/>
</dbReference>
<proteinExistence type="inferred from homology"/>
<feature type="transmembrane region" description="Helical" evidence="13">
    <location>
        <begin position="714"/>
        <end position="740"/>
    </location>
</feature>
<dbReference type="CDD" id="cd13957">
    <property type="entry name" value="PT_UbiA_Cox10"/>
    <property type="match status" value="1"/>
</dbReference>
<accession>A0AAF0DVY0</accession>
<evidence type="ECO:0000256" key="11">
    <source>
        <dbReference type="ARBA" id="ARBA00030253"/>
    </source>
</evidence>
<evidence type="ECO:0000256" key="4">
    <source>
        <dbReference type="ARBA" id="ARBA00022679"/>
    </source>
</evidence>
<gene>
    <name evidence="14" type="primary">COX10_2</name>
    <name evidence="14" type="ORF">MBRA1_002440</name>
</gene>
<feature type="compositionally biased region" description="Polar residues" evidence="12">
    <location>
        <begin position="261"/>
        <end position="270"/>
    </location>
</feature>
<evidence type="ECO:0000256" key="7">
    <source>
        <dbReference type="ARBA" id="ARBA00022989"/>
    </source>
</evidence>
<keyword evidence="7 13" id="KW-1133">Transmembrane helix</keyword>
<evidence type="ECO:0000256" key="13">
    <source>
        <dbReference type="SAM" id="Phobius"/>
    </source>
</evidence>
<dbReference type="Pfam" id="PF01040">
    <property type="entry name" value="UbiA"/>
    <property type="match status" value="1"/>
</dbReference>
<name>A0AAF0DVY0_9BASI</name>
<dbReference type="HAMAP" id="MF_00154">
    <property type="entry name" value="CyoE_CtaB"/>
    <property type="match status" value="1"/>
</dbReference>
<sequence>MHAGSAPLSVGGLRALPLPRLYRAWREQARLLAYEWRDPHIYAAHAMLARTAIGFVRDAQRSRTSTTNDAAGRRTSADRRHRQSCARVRQLANANLGWPHAVARALEQAYARRGKPRRALLNLLAPPHPSPAVGEEAKYMPRQRLPHLPLVLRTLLLSAHAQRGSPARESTLQCPPKLRIAYDSVARVPGKVVPRRRVANAHWRYVTEYMSRLWLPLGVQVGTQDIGMDMMHALEAKARPHGTTVPRRVRARATASSAGSNAPTASTTEAMPTAPPRFLARARALAEAVGTTVPVSRLPRAQRTGVWKQARTDYSRRRRAQRRQWARLLAQTPILHLATDDEVAHSAQTYAEALDLQAAVVGSARQPWDGARRALRVADHAAVQARVRGNKLHASVCVSDVALGAHGTRRTARSTAAADEWAWLEGRPSPSVRVLRACARAQWAPRYPVDGCAWNVRALSSTRCVREVGRTERMARPPGPLFFTPVPAPQTGTHIAEAAEHIAHKYRPATDDPLCVEVVRDDPVPSALVAQPPAGFVPQKPPTLARTFRVYRQLAKSRLTFLVVLSGMMGYALCPAAYVVPSALPPVVRLLALAGGMTLCSTSANALNQIIEAPYDAQMARTKARPLPRRAIAPAHAFGVAAVSAVSGVAILGTLVNPLTAALGAANIVLYSFIYTPMKRVSIANTWVGALVGALPPLMGWASCTGTLDHVTDAAGWVLAGILFAWQFPHFNALSHVTGNEYARGGYRMMAVTNPTLNRRVALRYALLLIPLCSLALPLTQTVEPVAYGVLSLVPNVALAYASYQFFRRPSEATARACFRLSLVHLPAVMLLAMACKYELWHTRKPEEPPLYTT</sequence>
<feature type="transmembrane region" description="Helical" evidence="13">
    <location>
        <begin position="819"/>
        <end position="841"/>
    </location>
</feature>
<dbReference type="GO" id="GO:0006784">
    <property type="term" value="P:heme A biosynthetic process"/>
    <property type="evidence" value="ECO:0007669"/>
    <property type="project" value="TreeGrafter"/>
</dbReference>
<dbReference type="PROSITE" id="PS00943">
    <property type="entry name" value="UBIA"/>
    <property type="match status" value="1"/>
</dbReference>
<dbReference type="InterPro" id="IPR044878">
    <property type="entry name" value="UbiA_sf"/>
</dbReference>
<dbReference type="Gene3D" id="1.10.357.140">
    <property type="entry name" value="UbiA prenyltransferase"/>
    <property type="match status" value="1"/>
</dbReference>
<feature type="transmembrane region" description="Helical" evidence="13">
    <location>
        <begin position="632"/>
        <end position="653"/>
    </location>
</feature>
<keyword evidence="5 13" id="KW-0812">Transmembrane</keyword>
<feature type="compositionally biased region" description="Low complexity" evidence="12">
    <location>
        <begin position="251"/>
        <end position="260"/>
    </location>
</feature>
<dbReference type="InterPro" id="IPR006369">
    <property type="entry name" value="Protohaem_IX_farnesylTrfase"/>
</dbReference>
<feature type="transmembrane region" description="Helical" evidence="13">
    <location>
        <begin position="683"/>
        <end position="702"/>
    </location>
</feature>
<evidence type="ECO:0000256" key="6">
    <source>
        <dbReference type="ARBA" id="ARBA00022946"/>
    </source>
</evidence>
<dbReference type="NCBIfam" id="TIGR01473">
    <property type="entry name" value="cyoE_ctaB"/>
    <property type="match status" value="1"/>
</dbReference>
<evidence type="ECO:0000256" key="1">
    <source>
        <dbReference type="ARBA" id="ARBA00004225"/>
    </source>
</evidence>
<feature type="region of interest" description="Disordered" evidence="12">
    <location>
        <begin position="59"/>
        <end position="82"/>
    </location>
</feature>
<dbReference type="PANTHER" id="PTHR43448:SF2">
    <property type="entry name" value="PROTOHEME IX FARNESYLTRANSFERASE, MITOCHONDRIAL"/>
    <property type="match status" value="1"/>
</dbReference>
<dbReference type="EMBL" id="CP119953">
    <property type="protein sequence ID" value="WFC95786.1"/>
    <property type="molecule type" value="Genomic_DNA"/>
</dbReference>
<evidence type="ECO:0000313" key="15">
    <source>
        <dbReference type="Proteomes" id="UP001216638"/>
    </source>
</evidence>
<keyword evidence="4 14" id="KW-0808">Transferase</keyword>
<dbReference type="AlphaFoldDB" id="A0AAF0DVY0"/>
<keyword evidence="9" id="KW-0350">Heme biosynthesis</keyword>
<feature type="transmembrane region" description="Helical" evidence="13">
    <location>
        <begin position="559"/>
        <end position="578"/>
    </location>
</feature>
<evidence type="ECO:0000256" key="2">
    <source>
        <dbReference type="ARBA" id="ARBA00005985"/>
    </source>
</evidence>
<protein>
    <recommendedName>
        <fullName evidence="3">Protoheme IX farnesyltransferase, mitochondrial</fullName>
    </recommendedName>
    <alternativeName>
        <fullName evidence="11">Heme O synthase</fullName>
    </alternativeName>
</protein>
<feature type="transmembrane region" description="Helical" evidence="13">
    <location>
        <begin position="659"/>
        <end position="676"/>
    </location>
</feature>
<keyword evidence="6" id="KW-0809">Transit peptide</keyword>